<keyword evidence="2" id="KW-0812">Transmembrane</keyword>
<dbReference type="EMBL" id="JAKJXO020000012">
    <property type="protein sequence ID" value="KAL1597847.1"/>
    <property type="molecule type" value="Genomic_DNA"/>
</dbReference>
<protein>
    <submittedName>
        <fullName evidence="3">Uncharacterized protein</fullName>
    </submittedName>
</protein>
<gene>
    <name evidence="3" type="ORF">SLS60_008334</name>
</gene>
<name>A0ABR3R0D5_9PLEO</name>
<evidence type="ECO:0000313" key="4">
    <source>
        <dbReference type="Proteomes" id="UP001521785"/>
    </source>
</evidence>
<dbReference type="Proteomes" id="UP001521785">
    <property type="component" value="Unassembled WGS sequence"/>
</dbReference>
<feature type="region of interest" description="Disordered" evidence="1">
    <location>
        <begin position="231"/>
        <end position="258"/>
    </location>
</feature>
<evidence type="ECO:0000256" key="1">
    <source>
        <dbReference type="SAM" id="MobiDB-lite"/>
    </source>
</evidence>
<keyword evidence="2" id="KW-1133">Transmembrane helix</keyword>
<keyword evidence="4" id="KW-1185">Reference proteome</keyword>
<accession>A0ABR3R0D5</accession>
<sequence>MGNKVARPVHPGGIPHPLCLLMPMGFCWFCTFYKAPNNEWVNDCPKPPEGVQLANGQAHLSTMADTFPKSPQGVQLSDANGGVHLFIPAGQLEYEGIVYNVEPGVCIDSGGTWVVEPSPWGCDISMNALINADLSKAMLDNVVPRDSSSHLAPADSSEHERFVNNMGFLTLVLCAFIFYVWAMDLFDFVKSKRRVRLQDDHISVTSPVVEETKEKSDMVDKDCNGTNTHLIDVPHNGQSKSEKVKYSYLSVDESSRRS</sequence>
<organism evidence="3 4">
    <name type="scientific">Paraconiothyrium brasiliense</name>
    <dbReference type="NCBI Taxonomy" id="300254"/>
    <lineage>
        <taxon>Eukaryota</taxon>
        <taxon>Fungi</taxon>
        <taxon>Dikarya</taxon>
        <taxon>Ascomycota</taxon>
        <taxon>Pezizomycotina</taxon>
        <taxon>Dothideomycetes</taxon>
        <taxon>Pleosporomycetidae</taxon>
        <taxon>Pleosporales</taxon>
        <taxon>Massarineae</taxon>
        <taxon>Didymosphaeriaceae</taxon>
        <taxon>Paraconiothyrium</taxon>
    </lineage>
</organism>
<keyword evidence="2" id="KW-0472">Membrane</keyword>
<proteinExistence type="predicted"/>
<comment type="caution">
    <text evidence="3">The sequence shown here is derived from an EMBL/GenBank/DDBJ whole genome shotgun (WGS) entry which is preliminary data.</text>
</comment>
<feature type="transmembrane region" description="Helical" evidence="2">
    <location>
        <begin position="166"/>
        <end position="186"/>
    </location>
</feature>
<reference evidence="3 4" key="1">
    <citation type="submission" date="2024-02" db="EMBL/GenBank/DDBJ databases">
        <title>De novo assembly and annotation of 12 fungi associated with fruit tree decline syndrome in Ontario, Canada.</title>
        <authorList>
            <person name="Sulman M."/>
            <person name="Ellouze W."/>
            <person name="Ilyukhin E."/>
        </authorList>
    </citation>
    <scope>NUCLEOTIDE SEQUENCE [LARGE SCALE GENOMIC DNA]</scope>
    <source>
        <strain evidence="3 4">M42-189</strain>
    </source>
</reference>
<evidence type="ECO:0000313" key="3">
    <source>
        <dbReference type="EMBL" id="KAL1597847.1"/>
    </source>
</evidence>
<evidence type="ECO:0000256" key="2">
    <source>
        <dbReference type="SAM" id="Phobius"/>
    </source>
</evidence>